<evidence type="ECO:0000256" key="1">
    <source>
        <dbReference type="ARBA" id="ARBA00004924"/>
    </source>
</evidence>
<dbReference type="InterPro" id="IPR016181">
    <property type="entry name" value="Acyl_CoA_acyltransferase"/>
</dbReference>
<dbReference type="InterPro" id="IPR000182">
    <property type="entry name" value="GNAT_dom"/>
</dbReference>
<evidence type="ECO:0000256" key="2">
    <source>
        <dbReference type="ARBA" id="ARBA00023251"/>
    </source>
</evidence>
<dbReference type="Gene3D" id="3.40.630.30">
    <property type="match status" value="1"/>
</dbReference>
<dbReference type="SMART" id="SM01006">
    <property type="entry name" value="AlcB"/>
    <property type="match status" value="1"/>
</dbReference>
<name>A0A1W6ZNQ1_9HYPH</name>
<keyword evidence="2" id="KW-0046">Antibiotic resistance</keyword>
<dbReference type="PANTHER" id="PTHR31438">
    <property type="entry name" value="LYSINE N-ACYLTRANSFERASE C17G9.06C-RELATED"/>
    <property type="match status" value="1"/>
</dbReference>
<dbReference type="STRING" id="1235591.CAK95_07995"/>
<dbReference type="PANTHER" id="PTHR31438:SF1">
    <property type="entry name" value="LYSINE N-ACYLTRANSFERASE C17G9.06C-RELATED"/>
    <property type="match status" value="1"/>
</dbReference>
<gene>
    <name evidence="3" type="ORF">CAK95_07995</name>
</gene>
<dbReference type="Pfam" id="PF13523">
    <property type="entry name" value="Acetyltransf_8"/>
    <property type="match status" value="1"/>
</dbReference>
<evidence type="ECO:0000313" key="4">
    <source>
        <dbReference type="Proteomes" id="UP000194137"/>
    </source>
</evidence>
<keyword evidence="3" id="KW-0808">Transferase</keyword>
<dbReference type="GO" id="GO:0019290">
    <property type="term" value="P:siderophore biosynthetic process"/>
    <property type="evidence" value="ECO:0007669"/>
    <property type="project" value="InterPro"/>
</dbReference>
<sequence length="177" mass="20021">MRCDAKQIGFVPVAADHYPLLRRWLAEPHLREWWGDPEEELGFIRDMVDGRDTTRPFLITLDGDPVGYIQYWFIGHHQNEQWIKDHPWLTELPAETIGVDLSIGSPDKLSQGIGSTALAAFVAGLRNQGYSTIIIDPDRNNARAVRAYMKAGFQPLPHLHGQTGDVLIMQHDPDATR</sequence>
<proteinExistence type="predicted"/>
<dbReference type="EMBL" id="CP021112">
    <property type="protein sequence ID" value="ARP99028.1"/>
    <property type="molecule type" value="Genomic_DNA"/>
</dbReference>
<dbReference type="RefSeq" id="WP_086087438.1">
    <property type="nucleotide sequence ID" value="NZ_CP021112.1"/>
</dbReference>
<comment type="pathway">
    <text evidence="1">Siderophore biosynthesis.</text>
</comment>
<dbReference type="OrthoDB" id="9814648at2"/>
<dbReference type="GO" id="GO:0046677">
    <property type="term" value="P:response to antibiotic"/>
    <property type="evidence" value="ECO:0007669"/>
    <property type="project" value="UniProtKB-KW"/>
</dbReference>
<reference evidence="3 4" key="1">
    <citation type="submission" date="2017-05" db="EMBL/GenBank/DDBJ databases">
        <title>Full genome sequence of Pseudorhodoplanes sinuspersici.</title>
        <authorList>
            <person name="Dastgheib S.M.M."/>
            <person name="Shavandi M."/>
            <person name="Tirandaz H."/>
        </authorList>
    </citation>
    <scope>NUCLEOTIDE SEQUENCE [LARGE SCALE GENOMIC DNA]</scope>
    <source>
        <strain evidence="3 4">RIPI110</strain>
    </source>
</reference>
<protein>
    <submittedName>
        <fullName evidence="3">GNAT family N-acetyltransferase</fullName>
    </submittedName>
</protein>
<dbReference type="InterPro" id="IPR019432">
    <property type="entry name" value="Acyltransferase_MbtK/IucB-like"/>
</dbReference>
<dbReference type="Proteomes" id="UP000194137">
    <property type="component" value="Chromosome"/>
</dbReference>
<organism evidence="3 4">
    <name type="scientific">Pseudorhodoplanes sinuspersici</name>
    <dbReference type="NCBI Taxonomy" id="1235591"/>
    <lineage>
        <taxon>Bacteria</taxon>
        <taxon>Pseudomonadati</taxon>
        <taxon>Pseudomonadota</taxon>
        <taxon>Alphaproteobacteria</taxon>
        <taxon>Hyphomicrobiales</taxon>
        <taxon>Pseudorhodoplanes</taxon>
    </lineage>
</organism>
<dbReference type="GO" id="GO:0016410">
    <property type="term" value="F:N-acyltransferase activity"/>
    <property type="evidence" value="ECO:0007669"/>
    <property type="project" value="TreeGrafter"/>
</dbReference>
<dbReference type="KEGG" id="psin:CAK95_07995"/>
<dbReference type="AlphaFoldDB" id="A0A1W6ZNQ1"/>
<dbReference type="SUPFAM" id="SSF55729">
    <property type="entry name" value="Acyl-CoA N-acyltransferases (Nat)"/>
    <property type="match status" value="1"/>
</dbReference>
<accession>A0A1W6ZNQ1</accession>
<evidence type="ECO:0000313" key="3">
    <source>
        <dbReference type="EMBL" id="ARP99028.1"/>
    </source>
</evidence>
<keyword evidence="4" id="KW-1185">Reference proteome</keyword>
<dbReference type="PROSITE" id="PS51186">
    <property type="entry name" value="GNAT"/>
    <property type="match status" value="1"/>
</dbReference>